<comment type="caution">
    <text evidence="1">The sequence shown here is derived from an EMBL/GenBank/DDBJ whole genome shotgun (WGS) entry which is preliminary data.</text>
</comment>
<keyword evidence="2" id="KW-1185">Reference proteome</keyword>
<name>A0ABQ1SKR1_9FLAO</name>
<protein>
    <submittedName>
        <fullName evidence="1">Uncharacterized protein</fullName>
    </submittedName>
</protein>
<proteinExistence type="predicted"/>
<organism evidence="1 2">
    <name type="scientific">Psychroflexus planctonicus</name>
    <dbReference type="NCBI Taxonomy" id="1526575"/>
    <lineage>
        <taxon>Bacteria</taxon>
        <taxon>Pseudomonadati</taxon>
        <taxon>Bacteroidota</taxon>
        <taxon>Flavobacteriia</taxon>
        <taxon>Flavobacteriales</taxon>
        <taxon>Flavobacteriaceae</taxon>
        <taxon>Psychroflexus</taxon>
    </lineage>
</organism>
<dbReference type="EMBL" id="BMGM01000009">
    <property type="protein sequence ID" value="GGE40922.1"/>
    <property type="molecule type" value="Genomic_DNA"/>
</dbReference>
<reference evidence="2" key="1">
    <citation type="journal article" date="2019" name="Int. J. Syst. Evol. Microbiol.">
        <title>The Global Catalogue of Microorganisms (GCM) 10K type strain sequencing project: providing services to taxonomists for standard genome sequencing and annotation.</title>
        <authorList>
            <consortium name="The Broad Institute Genomics Platform"/>
            <consortium name="The Broad Institute Genome Sequencing Center for Infectious Disease"/>
            <person name="Wu L."/>
            <person name="Ma J."/>
        </authorList>
    </citation>
    <scope>NUCLEOTIDE SEQUENCE [LARGE SCALE GENOMIC DNA]</scope>
    <source>
        <strain evidence="2">CGMCC 1.12931</strain>
    </source>
</reference>
<sequence>MFKTYSTCNIINEIQARIPKALFSIQLFIDENHLFFLSEKLITSLNKNIEFEIVIVAPNQKKSLKLINLLKRLIDGGAEIYWNIDENSFENESYFAIFDKSYLIEGEKDDLNRIDEANYIEGKNTFFKSIILDSKKINLQTGDIKIDFKSDHYIVRKKETVNISWKVNNAHHVSIHPDIGQVNLEGSRNVVLYNDQTYRLVAKNKELVVEKNIFIKIKESPDMEFDVSVFDKTLKDFITLTPSGEKSFHYGVYLGQLVRLKWDFGFSGKLIEKSIGKLPLIGSYEFEVNEITHFTFILNLIDGSISKNLIFHTFKEEEISNFPKKRENLESTPKAYNPSSNRFKVLIRKLKDIF</sequence>
<gene>
    <name evidence="1" type="ORF">GCM10010832_21250</name>
</gene>
<accession>A0ABQ1SKR1</accession>
<dbReference type="Proteomes" id="UP000599179">
    <property type="component" value="Unassembled WGS sequence"/>
</dbReference>
<evidence type="ECO:0000313" key="2">
    <source>
        <dbReference type="Proteomes" id="UP000599179"/>
    </source>
</evidence>
<dbReference type="RefSeq" id="WP_188459105.1">
    <property type="nucleotide sequence ID" value="NZ_BMGM01000009.1"/>
</dbReference>
<evidence type="ECO:0000313" key="1">
    <source>
        <dbReference type="EMBL" id="GGE40922.1"/>
    </source>
</evidence>